<dbReference type="InterPro" id="IPR006674">
    <property type="entry name" value="HD_domain"/>
</dbReference>
<dbReference type="PANTHER" id="PTHR43155:SF2">
    <property type="entry name" value="CYCLIC DI-GMP PHOSPHODIESTERASE PA4108"/>
    <property type="match status" value="1"/>
</dbReference>
<protein>
    <submittedName>
        <fullName evidence="2">Metal dependent phosphohydrolase</fullName>
    </submittedName>
</protein>
<dbReference type="InterPro" id="IPR029016">
    <property type="entry name" value="GAF-like_dom_sf"/>
</dbReference>
<dbReference type="InterPro" id="IPR037522">
    <property type="entry name" value="HD_GYP_dom"/>
</dbReference>
<evidence type="ECO:0000313" key="3">
    <source>
        <dbReference type="Proteomes" id="UP000019184"/>
    </source>
</evidence>
<dbReference type="EMBL" id="CBTK010000298">
    <property type="protein sequence ID" value="CDH47397.1"/>
    <property type="molecule type" value="Genomic_DNA"/>
</dbReference>
<dbReference type="Pfam" id="PF01590">
    <property type="entry name" value="GAF"/>
    <property type="match status" value="1"/>
</dbReference>
<keyword evidence="3" id="KW-1185">Reference proteome</keyword>
<dbReference type="PROSITE" id="PS51832">
    <property type="entry name" value="HD_GYP"/>
    <property type="match status" value="1"/>
</dbReference>
<dbReference type="CDD" id="cd00077">
    <property type="entry name" value="HDc"/>
    <property type="match status" value="1"/>
</dbReference>
<dbReference type="SUPFAM" id="SSF109604">
    <property type="entry name" value="HD-domain/PDEase-like"/>
    <property type="match status" value="1"/>
</dbReference>
<dbReference type="SMART" id="SM00065">
    <property type="entry name" value="GAF"/>
    <property type="match status" value="1"/>
</dbReference>
<accession>A0A7U7GFE6</accession>
<evidence type="ECO:0000259" key="1">
    <source>
        <dbReference type="PROSITE" id="PS51832"/>
    </source>
</evidence>
<dbReference type="Pfam" id="PF01966">
    <property type="entry name" value="HD"/>
    <property type="match status" value="1"/>
</dbReference>
<dbReference type="SUPFAM" id="SSF55781">
    <property type="entry name" value="GAF domain-like"/>
    <property type="match status" value="1"/>
</dbReference>
<dbReference type="RefSeq" id="WP_034436304.1">
    <property type="nucleotide sequence ID" value="NZ_CBTK010000298.1"/>
</dbReference>
<feature type="domain" description="HD-GYP" evidence="1">
    <location>
        <begin position="325"/>
        <end position="528"/>
    </location>
</feature>
<dbReference type="PANTHER" id="PTHR43155">
    <property type="entry name" value="CYCLIC DI-GMP PHOSPHODIESTERASE PA4108-RELATED"/>
    <property type="match status" value="1"/>
</dbReference>
<comment type="caution">
    <text evidence="2">The sequence shown here is derived from an EMBL/GenBank/DDBJ whole genome shotgun (WGS) entry which is preliminary data.</text>
</comment>
<dbReference type="SMART" id="SM00471">
    <property type="entry name" value="HDc"/>
    <property type="match status" value="1"/>
</dbReference>
<gene>
    <name evidence="2" type="ORF">BN874_80087</name>
</gene>
<dbReference type="Proteomes" id="UP000019184">
    <property type="component" value="Unassembled WGS sequence"/>
</dbReference>
<dbReference type="GO" id="GO:0008081">
    <property type="term" value="F:phosphoric diester hydrolase activity"/>
    <property type="evidence" value="ECO:0007669"/>
    <property type="project" value="UniProtKB-ARBA"/>
</dbReference>
<dbReference type="AlphaFoldDB" id="A0A7U7GFE6"/>
<dbReference type="InterPro" id="IPR003018">
    <property type="entry name" value="GAF"/>
</dbReference>
<dbReference type="Gene3D" id="3.30.450.40">
    <property type="match status" value="1"/>
</dbReference>
<evidence type="ECO:0000313" key="2">
    <source>
        <dbReference type="EMBL" id="CDH47397.1"/>
    </source>
</evidence>
<dbReference type="Gene3D" id="1.10.3210.10">
    <property type="entry name" value="Hypothetical protein af1432"/>
    <property type="match status" value="2"/>
</dbReference>
<sequence length="544" mass="61186">MHFFHSSDLLQCLEQLNRVGIALSKERDTPKLLETILIAAKSLLNADGGTLYRLNEATQQLHFEVLRNDSLQLYMGGTTGTAIPFPPIPLYDETGQPKTGMVVTYAVLHDTTVVIDDAYADQNFDFSGTRRFDQKTGYRSRSFLTVPMKNHEDQIIGVFQLINALDPESGKVRTFSPADRQLAESLASQAAIALTNHHLISQLQILFEALIELINTAIDHKSPYTGAHCQRVPVLTMMIAEAARHSERGRLKDFHPTPDDLYELKIAGLLHDCGKIATPVHVVDKATKLETLFDRIHQVDTRFEVLKRDAEIDCLKAKLAAVERGDSAALPELEQRFHDRLAALNEAREHLRRCNTGGEFMSPEAQERVRQIAAYHWIGPEGQECDFLSEDEVANLCIAKGTLNPNERTVIEEHVALTMQMLKTLPWPKNLRGVPEYAGSHHEKLDGGGYHRGLCGPELTTQARIICLADVFEALTARDRPYKPGKPLSEVLNILGRMVRDQQLDPDLFDVFVRNGIWLDYARQYLQPEQMDAVDLNRIPGYTP</sequence>
<name>A0A7U7GFE6_9GAMM</name>
<reference evidence="2 3" key="1">
    <citation type="journal article" date="2014" name="ISME J.">
        <title>Candidatus Competibacter-lineage genomes retrieved from metagenomes reveal functional metabolic diversity.</title>
        <authorList>
            <person name="McIlroy S.J."/>
            <person name="Albertsen M."/>
            <person name="Andresen E.K."/>
            <person name="Saunders A.M."/>
            <person name="Kristiansen R."/>
            <person name="Stokholm-Bjerregaard M."/>
            <person name="Nielsen K.L."/>
            <person name="Nielsen P.H."/>
        </authorList>
    </citation>
    <scope>NUCLEOTIDE SEQUENCE [LARGE SCALE GENOMIC DNA]</scope>
    <source>
        <strain evidence="2 3">Run_B_J11</strain>
    </source>
</reference>
<dbReference type="InterPro" id="IPR003607">
    <property type="entry name" value="HD/PDEase_dom"/>
</dbReference>
<organism evidence="2 3">
    <name type="scientific">Candidatus Contendobacter odensis Run_B_J11</name>
    <dbReference type="NCBI Taxonomy" id="1400861"/>
    <lineage>
        <taxon>Bacteria</taxon>
        <taxon>Pseudomonadati</taxon>
        <taxon>Pseudomonadota</taxon>
        <taxon>Gammaproteobacteria</taxon>
        <taxon>Candidatus Competibacteraceae</taxon>
        <taxon>Candidatus Contendibacter</taxon>
    </lineage>
</organism>
<dbReference type="OrthoDB" id="9802066at2"/>
<proteinExistence type="predicted"/>
<dbReference type="Pfam" id="PF13487">
    <property type="entry name" value="HD_5"/>
    <property type="match status" value="1"/>
</dbReference>